<name>A0ABY1USB8_9APIC</name>
<keyword evidence="2" id="KW-1185">Reference proteome</keyword>
<organism evidence="1 2">
    <name type="scientific">Plasmodium gaboni</name>
    <dbReference type="NCBI Taxonomy" id="647221"/>
    <lineage>
        <taxon>Eukaryota</taxon>
        <taxon>Sar</taxon>
        <taxon>Alveolata</taxon>
        <taxon>Apicomplexa</taxon>
        <taxon>Aconoidasida</taxon>
        <taxon>Haemosporida</taxon>
        <taxon>Plasmodiidae</taxon>
        <taxon>Plasmodium</taxon>
        <taxon>Plasmodium (Laverania)</taxon>
    </lineage>
</organism>
<gene>
    <name evidence="1" type="ORF">PGABG01_1327800</name>
</gene>
<dbReference type="Proteomes" id="UP000831156">
    <property type="component" value="Chromosome 13"/>
</dbReference>
<evidence type="ECO:0000313" key="2">
    <source>
        <dbReference type="Proteomes" id="UP000831156"/>
    </source>
</evidence>
<dbReference type="EMBL" id="LT969436">
    <property type="protein sequence ID" value="SOV17592.1"/>
    <property type="molecule type" value="Genomic_DNA"/>
</dbReference>
<sequence length="255" mass="30242">MEYIIKNEKELSFIKNAELNVFNVDNNKINNIHNNVTSELCINNLNVLYNNDTIKKIEQKEKEKKNGDMIEEEEDNYRNRPNIINKDNQHNQETIIKNDITYKNNTNNIFSNAFNNNNNNNNNASQNDMSMNILNNESAKNKHQLTINKDNKGIKKRKKKTKKKNIYMNCQYEENNNNLNHVNIQMKNEIKKNIQKKMNQNDYLLCTINEFLKQGLKNECIPLFQRLQQNLFFLVMLANRPEDNLDDEQSNYSSE</sequence>
<proteinExistence type="predicted"/>
<evidence type="ECO:0000313" key="1">
    <source>
        <dbReference type="EMBL" id="SOV17592.1"/>
    </source>
</evidence>
<reference evidence="1" key="1">
    <citation type="submission" date="2016-09" db="EMBL/GenBank/DDBJ databases">
        <authorList>
            <consortium name="Pathogen Informatics"/>
            <person name="Sun Q."/>
            <person name="Inoue M."/>
        </authorList>
    </citation>
    <scope>NUCLEOTIDE SEQUENCE</scope>
</reference>
<accession>A0ABY1USB8</accession>
<protein>
    <submittedName>
        <fullName evidence="1">Uncharacterized protein</fullName>
    </submittedName>
</protein>